<protein>
    <submittedName>
        <fullName evidence="1">Aspartokinases</fullName>
    </submittedName>
</protein>
<dbReference type="EMBL" id="DF238840">
    <property type="protein sequence ID" value="GAF26868.1"/>
    <property type="molecule type" value="Genomic_DNA"/>
</dbReference>
<gene>
    <name evidence="1" type="ORF">MTY_2208</name>
</gene>
<reference evidence="1" key="1">
    <citation type="journal article" date="2014" name="Gene">
        <title>Genome-guided analysis of transformation efficiency and carbon dioxide assimilation by Moorella thermoacetica Y72.</title>
        <authorList>
            <person name="Tsukahara K."/>
            <person name="Kita A."/>
            <person name="Nakashimada Y."/>
            <person name="Hoshino T."/>
            <person name="Murakami K."/>
        </authorList>
    </citation>
    <scope>NUCLEOTIDE SEQUENCE [LARGE SCALE GENOMIC DNA]</scope>
    <source>
        <strain evidence="1">Y72</strain>
    </source>
</reference>
<sequence>MDGEGRVITAAMLGVEHQGQVQQLCFEGCVLVVWTDHVQEVLGRT</sequence>
<proteinExistence type="predicted"/>
<keyword evidence="1" id="KW-0418">Kinase</keyword>
<evidence type="ECO:0000313" key="1">
    <source>
        <dbReference type="EMBL" id="GAF26868.1"/>
    </source>
</evidence>
<organism evidence="1">
    <name type="scientific">Moorella thermoacetica Y72</name>
    <dbReference type="NCBI Taxonomy" id="1325331"/>
    <lineage>
        <taxon>Bacteria</taxon>
        <taxon>Bacillati</taxon>
        <taxon>Bacillota</taxon>
        <taxon>Clostridia</taxon>
        <taxon>Neomoorellales</taxon>
        <taxon>Neomoorellaceae</taxon>
        <taxon>Neomoorella</taxon>
    </lineage>
</organism>
<dbReference type="Proteomes" id="UP000063718">
    <property type="component" value="Unassembled WGS sequence"/>
</dbReference>
<name>A0A0S6UF86_NEOTH</name>
<dbReference type="AlphaFoldDB" id="A0A0S6UF86"/>
<dbReference type="GO" id="GO:0016301">
    <property type="term" value="F:kinase activity"/>
    <property type="evidence" value="ECO:0007669"/>
    <property type="project" value="UniProtKB-KW"/>
</dbReference>
<keyword evidence="1" id="KW-0808">Transferase</keyword>
<accession>A0A0S6UF86</accession>